<feature type="transmembrane region" description="Helical" evidence="1">
    <location>
        <begin position="60"/>
        <end position="81"/>
    </location>
</feature>
<organism evidence="2 3">
    <name type="scientific">Mariniblastus fucicola</name>
    <dbReference type="NCBI Taxonomy" id="980251"/>
    <lineage>
        <taxon>Bacteria</taxon>
        <taxon>Pseudomonadati</taxon>
        <taxon>Planctomycetota</taxon>
        <taxon>Planctomycetia</taxon>
        <taxon>Pirellulales</taxon>
        <taxon>Pirellulaceae</taxon>
        <taxon>Mariniblastus</taxon>
    </lineage>
</organism>
<gene>
    <name evidence="2" type="ORF">MFFC18_29390</name>
</gene>
<evidence type="ECO:0000313" key="3">
    <source>
        <dbReference type="Proteomes" id="UP000322214"/>
    </source>
</evidence>
<dbReference type="AlphaFoldDB" id="A0A5B9P8J3"/>
<dbReference type="STRING" id="980251.GCA_001642875_04020"/>
<dbReference type="EMBL" id="CP042912">
    <property type="protein sequence ID" value="QEG23047.1"/>
    <property type="molecule type" value="Genomic_DNA"/>
</dbReference>
<keyword evidence="3" id="KW-1185">Reference proteome</keyword>
<dbReference type="Proteomes" id="UP000322214">
    <property type="component" value="Chromosome"/>
</dbReference>
<accession>A0A5B9P8J3</accession>
<dbReference type="RefSeq" id="WP_075086025.1">
    <property type="nucleotide sequence ID" value="NZ_CP042912.1"/>
</dbReference>
<dbReference type="KEGG" id="mff:MFFC18_29390"/>
<keyword evidence="1" id="KW-0812">Transmembrane</keyword>
<evidence type="ECO:0000256" key="1">
    <source>
        <dbReference type="SAM" id="Phobius"/>
    </source>
</evidence>
<sequence length="202" mass="21514">MSDETKMNPDLESFAASLQSVPIPESKLDRDQLMYDAGWAAAIAQSNQTTKTRRRSLPTIALSFVSGIAVSAAVMLSVLPMPTGGSEVNSIQVAATDGQEVNANRPIDIAAAGSPEKTTPNRDEVDLLRLIENVPPGHSIDASFGSQAIAPQLAQTDGYDENQSTTPASRPQTSYQMMQELLPNVRVQNSAPAWSAWMSLGG</sequence>
<name>A0A5B9P8J3_9BACT</name>
<keyword evidence="1" id="KW-0472">Membrane</keyword>
<reference evidence="2 3" key="1">
    <citation type="submission" date="2019-08" db="EMBL/GenBank/DDBJ databases">
        <title>Deep-cultivation of Planctomycetes and their phenomic and genomic characterization uncovers novel biology.</title>
        <authorList>
            <person name="Wiegand S."/>
            <person name="Jogler M."/>
            <person name="Boedeker C."/>
            <person name="Pinto D."/>
            <person name="Vollmers J."/>
            <person name="Rivas-Marin E."/>
            <person name="Kohn T."/>
            <person name="Peeters S.H."/>
            <person name="Heuer A."/>
            <person name="Rast P."/>
            <person name="Oberbeckmann S."/>
            <person name="Bunk B."/>
            <person name="Jeske O."/>
            <person name="Meyerdierks A."/>
            <person name="Storesund J.E."/>
            <person name="Kallscheuer N."/>
            <person name="Luecker S."/>
            <person name="Lage O.M."/>
            <person name="Pohl T."/>
            <person name="Merkel B.J."/>
            <person name="Hornburger P."/>
            <person name="Mueller R.-W."/>
            <person name="Bruemmer F."/>
            <person name="Labrenz M."/>
            <person name="Spormann A.M."/>
            <person name="Op den Camp H."/>
            <person name="Overmann J."/>
            <person name="Amann R."/>
            <person name="Jetten M.S.M."/>
            <person name="Mascher T."/>
            <person name="Medema M.H."/>
            <person name="Devos D.P."/>
            <person name="Kaster A.-K."/>
            <person name="Ovreas L."/>
            <person name="Rohde M."/>
            <person name="Galperin M.Y."/>
            <person name="Jogler C."/>
        </authorList>
    </citation>
    <scope>NUCLEOTIDE SEQUENCE [LARGE SCALE GENOMIC DNA]</scope>
    <source>
        <strain evidence="2 3">FC18</strain>
    </source>
</reference>
<protein>
    <submittedName>
        <fullName evidence="2">Uncharacterized protein</fullName>
    </submittedName>
</protein>
<keyword evidence="1" id="KW-1133">Transmembrane helix</keyword>
<evidence type="ECO:0000313" key="2">
    <source>
        <dbReference type="EMBL" id="QEG23047.1"/>
    </source>
</evidence>
<proteinExistence type="predicted"/>